<dbReference type="AlphaFoldDB" id="A0A3N5AWF1"/>
<evidence type="ECO:0000259" key="2">
    <source>
        <dbReference type="PROSITE" id="PS00662"/>
    </source>
</evidence>
<proteinExistence type="inferred from homology"/>
<reference evidence="3 4" key="1">
    <citation type="submission" date="2018-11" db="EMBL/GenBank/DDBJ databases">
        <title>Genomic Encyclopedia of Type Strains, Phase IV (KMG-IV): sequencing the most valuable type-strain genomes for metagenomic binning, comparative biology and taxonomic classification.</title>
        <authorList>
            <person name="Goeker M."/>
        </authorList>
    </citation>
    <scope>NUCLEOTIDE SEQUENCE [LARGE SCALE GENOMIC DNA]</scope>
    <source>
        <strain evidence="3 4">DSM 102936</strain>
    </source>
</reference>
<dbReference type="InterPro" id="IPR003593">
    <property type="entry name" value="AAA+_ATPase"/>
</dbReference>
<dbReference type="Proteomes" id="UP000282654">
    <property type="component" value="Unassembled WGS sequence"/>
</dbReference>
<dbReference type="SMART" id="SM00382">
    <property type="entry name" value="AAA"/>
    <property type="match status" value="1"/>
</dbReference>
<dbReference type="GO" id="GO:0016887">
    <property type="term" value="F:ATP hydrolysis activity"/>
    <property type="evidence" value="ECO:0007669"/>
    <property type="project" value="InterPro"/>
</dbReference>
<dbReference type="Gene3D" id="3.30.450.90">
    <property type="match status" value="1"/>
</dbReference>
<dbReference type="InterPro" id="IPR006321">
    <property type="entry name" value="PilT/PilU"/>
</dbReference>
<dbReference type="InterPro" id="IPR027417">
    <property type="entry name" value="P-loop_NTPase"/>
</dbReference>
<dbReference type="SUPFAM" id="SSF52540">
    <property type="entry name" value="P-loop containing nucleoside triphosphate hydrolases"/>
    <property type="match status" value="1"/>
</dbReference>
<comment type="caution">
    <text evidence="3">The sequence shown here is derived from an EMBL/GenBank/DDBJ whole genome shotgun (WGS) entry which is preliminary data.</text>
</comment>
<protein>
    <submittedName>
        <fullName evidence="3">Twitching motility protein PilT</fullName>
    </submittedName>
</protein>
<evidence type="ECO:0000313" key="3">
    <source>
        <dbReference type="EMBL" id="RPF49213.1"/>
    </source>
</evidence>
<dbReference type="GO" id="GO:0005524">
    <property type="term" value="F:ATP binding"/>
    <property type="evidence" value="ECO:0007669"/>
    <property type="project" value="InterPro"/>
</dbReference>
<keyword evidence="4" id="KW-1185">Reference proteome</keyword>
<dbReference type="Gene3D" id="3.40.50.300">
    <property type="entry name" value="P-loop containing nucleotide triphosphate hydrolases"/>
    <property type="match status" value="1"/>
</dbReference>
<feature type="domain" description="Bacterial type II secretion system protein E" evidence="2">
    <location>
        <begin position="210"/>
        <end position="224"/>
    </location>
</feature>
<dbReference type="CDD" id="cd01131">
    <property type="entry name" value="PilT"/>
    <property type="match status" value="1"/>
</dbReference>
<dbReference type="Pfam" id="PF00437">
    <property type="entry name" value="T2SSE"/>
    <property type="match status" value="1"/>
</dbReference>
<dbReference type="PROSITE" id="PS00662">
    <property type="entry name" value="T2SP_E"/>
    <property type="match status" value="1"/>
</dbReference>
<name>A0A3N5AWF1_9THEO</name>
<dbReference type="InterPro" id="IPR001482">
    <property type="entry name" value="T2SS/T4SS_dom"/>
</dbReference>
<dbReference type="PANTHER" id="PTHR30486">
    <property type="entry name" value="TWITCHING MOTILITY PROTEIN PILT"/>
    <property type="match status" value="1"/>
</dbReference>
<dbReference type="NCBIfam" id="TIGR01420">
    <property type="entry name" value="pilT_fam"/>
    <property type="match status" value="1"/>
</dbReference>
<gene>
    <name evidence="3" type="ORF">EDD75_0017</name>
</gene>
<dbReference type="EMBL" id="RKRE01000001">
    <property type="protein sequence ID" value="RPF49213.1"/>
    <property type="molecule type" value="Genomic_DNA"/>
</dbReference>
<dbReference type="InterPro" id="IPR050921">
    <property type="entry name" value="T4SS_GSP_E_ATPase"/>
</dbReference>
<organism evidence="3 4">
    <name type="scientific">Thermodesulfitimonas autotrophica</name>
    <dbReference type="NCBI Taxonomy" id="1894989"/>
    <lineage>
        <taxon>Bacteria</taxon>
        <taxon>Bacillati</taxon>
        <taxon>Bacillota</taxon>
        <taxon>Clostridia</taxon>
        <taxon>Thermoanaerobacterales</taxon>
        <taxon>Thermoanaerobacteraceae</taxon>
        <taxon>Thermodesulfitimonas</taxon>
    </lineage>
</organism>
<sequence>MSLEIQELLTLAVARKASDLHFTVGVPPVLRINGELHPLAQGEMPGGTELQGEEAAKPLTREDIVALLRQLADEERQRRFWEVGEVDFAYGVPGLGRFRVNCFKQRGSPAIAIRVLNTRIPSLKELGLPEVAAHLARRPNGLILVTGPTGSGKSTTLAAMIDLINRERRCHIITLEDPIEYLHRHGRSIVNQREIGDDSKSFATALRAALREDPDVILVGEMRDLETTAITLNAAETGHLVLATMHTPNAALTVNRIVDIFPPHQQAQVRVQLAGVFQGVIAQQLLPRADRQGRVLAVEVLVATPAVRNLIREGKTHQIASAIQTGARYGMLPFEQSLRQLYAAGLITREEMMLRVSDAELLQRGG</sequence>
<comment type="similarity">
    <text evidence="1">Belongs to the GSP E family.</text>
</comment>
<evidence type="ECO:0000313" key="4">
    <source>
        <dbReference type="Proteomes" id="UP000282654"/>
    </source>
</evidence>
<dbReference type="PANTHER" id="PTHR30486:SF16">
    <property type="entry name" value="TWITCHING MOTILITY PROTEIN PILT"/>
    <property type="match status" value="1"/>
</dbReference>
<accession>A0A3N5AWF1</accession>
<dbReference type="OrthoDB" id="9808272at2"/>
<evidence type="ECO:0000256" key="1">
    <source>
        <dbReference type="ARBA" id="ARBA00006611"/>
    </source>
</evidence>